<name>A0A428P9F8_9HYPO</name>
<evidence type="ECO:0000313" key="2">
    <source>
        <dbReference type="EMBL" id="RSL49712.1"/>
    </source>
</evidence>
<dbReference type="GO" id="GO:0004674">
    <property type="term" value="F:protein serine/threonine kinase activity"/>
    <property type="evidence" value="ECO:0007669"/>
    <property type="project" value="TreeGrafter"/>
</dbReference>
<feature type="domain" description="Protein kinase" evidence="1">
    <location>
        <begin position="109"/>
        <end position="381"/>
    </location>
</feature>
<protein>
    <recommendedName>
        <fullName evidence="1">Protein kinase domain-containing protein</fullName>
    </recommendedName>
</protein>
<proteinExistence type="predicted"/>
<dbReference type="OrthoDB" id="4062651at2759"/>
<dbReference type="Proteomes" id="UP000288168">
    <property type="component" value="Unassembled WGS sequence"/>
</dbReference>
<evidence type="ECO:0000259" key="1">
    <source>
        <dbReference type="PROSITE" id="PS50011"/>
    </source>
</evidence>
<dbReference type="GO" id="GO:0044773">
    <property type="term" value="P:mitotic DNA damage checkpoint signaling"/>
    <property type="evidence" value="ECO:0007669"/>
    <property type="project" value="TreeGrafter"/>
</dbReference>
<dbReference type="PANTHER" id="PTHR44167">
    <property type="entry name" value="OVARIAN-SPECIFIC SERINE/THREONINE-PROTEIN KINASE LOK-RELATED"/>
    <property type="match status" value="1"/>
</dbReference>
<dbReference type="GO" id="GO:0005737">
    <property type="term" value="C:cytoplasm"/>
    <property type="evidence" value="ECO:0007669"/>
    <property type="project" value="TreeGrafter"/>
</dbReference>
<dbReference type="PROSITE" id="PS50011">
    <property type="entry name" value="PROTEIN_KINASE_DOM"/>
    <property type="match status" value="1"/>
</dbReference>
<dbReference type="SMART" id="SM00220">
    <property type="entry name" value="S_TKc"/>
    <property type="match status" value="1"/>
</dbReference>
<dbReference type="Pfam" id="PF07714">
    <property type="entry name" value="PK_Tyr_Ser-Thr"/>
    <property type="match status" value="1"/>
</dbReference>
<keyword evidence="3" id="KW-1185">Reference proteome</keyword>
<dbReference type="SUPFAM" id="SSF56112">
    <property type="entry name" value="Protein kinase-like (PK-like)"/>
    <property type="match status" value="1"/>
</dbReference>
<gene>
    <name evidence="2" type="ORF">CEP54_012292</name>
</gene>
<dbReference type="InterPro" id="IPR001245">
    <property type="entry name" value="Ser-Thr/Tyr_kinase_cat_dom"/>
</dbReference>
<dbReference type="GO" id="GO:0005634">
    <property type="term" value="C:nucleus"/>
    <property type="evidence" value="ECO:0007669"/>
    <property type="project" value="TreeGrafter"/>
</dbReference>
<sequence>MESGEVMLEDFSDGQAFRFTGSTARTFPNPPSPRRLIVDRHNNLEFERIEAHGGWSKWALFWHQEPPVDVRLWERESTGPRTGVVSPILTNDDGSEVSTRYRKIPRPGDDLMHYIGRGWHRGTTFDAPRAGVDIGTGQHLAIKTVSYPFEIEDRRSLLGRIGRSCKLSHPHLIAFLQVKPTRIGIDIITPLKHGNLLWFIQNHRNNLEMLRTPTESDQLGQLLFGQILGQMLSALDYLESQDVVHRFIRPGNILVKAGLSEGGNHSFYLSNFQYESLSGTTFEPSDVCSKAPEECGLTNAQVSTQTDIWGLCATMVYVFDLSGFRDLVGRRPSNFVLAHAVRERSRMLASLQGMGEWDANHRPSARQRLVEAFGEGVLGTQ</sequence>
<dbReference type="EMBL" id="NKCI01000175">
    <property type="protein sequence ID" value="RSL49712.1"/>
    <property type="molecule type" value="Genomic_DNA"/>
</dbReference>
<dbReference type="PANTHER" id="PTHR44167:SF24">
    <property type="entry name" value="SERINE_THREONINE-PROTEIN KINASE CHK2"/>
    <property type="match status" value="1"/>
</dbReference>
<dbReference type="STRING" id="1325734.A0A428P9F8"/>
<dbReference type="InterPro" id="IPR011009">
    <property type="entry name" value="Kinase-like_dom_sf"/>
</dbReference>
<accession>A0A428P9F8</accession>
<dbReference type="InterPro" id="IPR000719">
    <property type="entry name" value="Prot_kinase_dom"/>
</dbReference>
<dbReference type="GO" id="GO:0005524">
    <property type="term" value="F:ATP binding"/>
    <property type="evidence" value="ECO:0007669"/>
    <property type="project" value="InterPro"/>
</dbReference>
<reference evidence="2 3" key="1">
    <citation type="submission" date="2017-06" db="EMBL/GenBank/DDBJ databases">
        <title>Comparative genomic analysis of Ambrosia Fusariam Clade fungi.</title>
        <authorList>
            <person name="Stajich J.E."/>
            <person name="Carrillo J."/>
            <person name="Kijimoto T."/>
            <person name="Eskalen A."/>
            <person name="O'Donnell K."/>
            <person name="Kasson M."/>
        </authorList>
    </citation>
    <scope>NUCLEOTIDE SEQUENCE [LARGE SCALE GENOMIC DNA]</scope>
    <source>
        <strain evidence="2 3">NRRL62584</strain>
    </source>
</reference>
<dbReference type="Gene3D" id="1.10.510.10">
    <property type="entry name" value="Transferase(Phosphotransferase) domain 1"/>
    <property type="match status" value="1"/>
</dbReference>
<comment type="caution">
    <text evidence="2">The sequence shown here is derived from an EMBL/GenBank/DDBJ whole genome shotgun (WGS) entry which is preliminary data.</text>
</comment>
<organism evidence="2 3">
    <name type="scientific">Fusarium duplospermum</name>
    <dbReference type="NCBI Taxonomy" id="1325734"/>
    <lineage>
        <taxon>Eukaryota</taxon>
        <taxon>Fungi</taxon>
        <taxon>Dikarya</taxon>
        <taxon>Ascomycota</taxon>
        <taxon>Pezizomycotina</taxon>
        <taxon>Sordariomycetes</taxon>
        <taxon>Hypocreomycetidae</taxon>
        <taxon>Hypocreales</taxon>
        <taxon>Nectriaceae</taxon>
        <taxon>Fusarium</taxon>
        <taxon>Fusarium solani species complex</taxon>
    </lineage>
</organism>
<evidence type="ECO:0000313" key="3">
    <source>
        <dbReference type="Proteomes" id="UP000288168"/>
    </source>
</evidence>
<dbReference type="AlphaFoldDB" id="A0A428P9F8"/>